<evidence type="ECO:0000259" key="3">
    <source>
        <dbReference type="PROSITE" id="PS51719"/>
    </source>
</evidence>
<keyword evidence="1" id="KW-0547">Nucleotide-binding</keyword>
<dbReference type="SUPFAM" id="SSF52540">
    <property type="entry name" value="P-loop containing nucleoside triphosphate hydrolases"/>
    <property type="match status" value="1"/>
</dbReference>
<feature type="region of interest" description="Disordered" evidence="2">
    <location>
        <begin position="1"/>
        <end position="94"/>
    </location>
</feature>
<dbReference type="InterPro" id="IPR030379">
    <property type="entry name" value="G_SEPTIN_dom"/>
</dbReference>
<dbReference type="HOGENOM" id="CLU_031563_0_0_1"/>
<keyword evidence="1" id="KW-0342">GTP-binding</keyword>
<accession>A0A067Q5R6</accession>
<dbReference type="STRING" id="933084.A0A067Q5R6"/>
<dbReference type="Gene3D" id="3.40.50.300">
    <property type="entry name" value="P-loop containing nucleotide triphosphate hydrolases"/>
    <property type="match status" value="1"/>
</dbReference>
<dbReference type="OrthoDB" id="10261408at2759"/>
<evidence type="ECO:0000256" key="2">
    <source>
        <dbReference type="SAM" id="MobiDB-lite"/>
    </source>
</evidence>
<dbReference type="Pfam" id="PF00735">
    <property type="entry name" value="Septin"/>
    <property type="match status" value="3"/>
</dbReference>
<name>A0A067Q5R6_9AGAM</name>
<feature type="compositionally biased region" description="Basic residues" evidence="2">
    <location>
        <begin position="425"/>
        <end position="444"/>
    </location>
</feature>
<keyword evidence="5" id="KW-1185">Reference proteome</keyword>
<feature type="compositionally biased region" description="Polar residues" evidence="2">
    <location>
        <begin position="274"/>
        <end position="288"/>
    </location>
</feature>
<evidence type="ECO:0000256" key="1">
    <source>
        <dbReference type="RuleBase" id="RU004560"/>
    </source>
</evidence>
<dbReference type="EMBL" id="KL197711">
    <property type="protein sequence ID" value="KDQ62339.1"/>
    <property type="molecule type" value="Genomic_DNA"/>
</dbReference>
<dbReference type="InParanoid" id="A0A067Q5R6"/>
<dbReference type="Proteomes" id="UP000027265">
    <property type="component" value="Unassembled WGS sequence"/>
</dbReference>
<feature type="compositionally biased region" description="Acidic residues" evidence="2">
    <location>
        <begin position="405"/>
        <end position="419"/>
    </location>
</feature>
<feature type="compositionally biased region" description="Basic and acidic residues" evidence="2">
    <location>
        <begin position="375"/>
        <end position="404"/>
    </location>
</feature>
<feature type="domain" description="Septin-type G" evidence="3">
    <location>
        <begin position="127"/>
        <end position="611"/>
    </location>
</feature>
<feature type="region of interest" description="Disordered" evidence="2">
    <location>
        <begin position="274"/>
        <end position="310"/>
    </location>
</feature>
<feature type="compositionally biased region" description="Acidic residues" evidence="2">
    <location>
        <begin position="297"/>
        <end position="306"/>
    </location>
</feature>
<gene>
    <name evidence="4" type="ORF">JAAARDRAFT_457090</name>
</gene>
<feature type="compositionally biased region" description="Basic residues" evidence="2">
    <location>
        <begin position="1"/>
        <end position="10"/>
    </location>
</feature>
<reference evidence="5" key="1">
    <citation type="journal article" date="2014" name="Proc. Natl. Acad. Sci. U.S.A.">
        <title>Extensive sampling of basidiomycete genomes demonstrates inadequacy of the white-rot/brown-rot paradigm for wood decay fungi.</title>
        <authorList>
            <person name="Riley R."/>
            <person name="Salamov A.A."/>
            <person name="Brown D.W."/>
            <person name="Nagy L.G."/>
            <person name="Floudas D."/>
            <person name="Held B.W."/>
            <person name="Levasseur A."/>
            <person name="Lombard V."/>
            <person name="Morin E."/>
            <person name="Otillar R."/>
            <person name="Lindquist E.A."/>
            <person name="Sun H."/>
            <person name="LaButti K.M."/>
            <person name="Schmutz J."/>
            <person name="Jabbour D."/>
            <person name="Luo H."/>
            <person name="Baker S.E."/>
            <person name="Pisabarro A.G."/>
            <person name="Walton J.D."/>
            <person name="Blanchette R.A."/>
            <person name="Henrissat B."/>
            <person name="Martin F."/>
            <person name="Cullen D."/>
            <person name="Hibbett D.S."/>
            <person name="Grigoriev I.V."/>
        </authorList>
    </citation>
    <scope>NUCLEOTIDE SEQUENCE [LARGE SCALE GENOMIC DNA]</scope>
    <source>
        <strain evidence="5">MUCL 33604</strain>
    </source>
</reference>
<organism evidence="4 5">
    <name type="scientific">Jaapia argillacea MUCL 33604</name>
    <dbReference type="NCBI Taxonomy" id="933084"/>
    <lineage>
        <taxon>Eukaryota</taxon>
        <taxon>Fungi</taxon>
        <taxon>Dikarya</taxon>
        <taxon>Basidiomycota</taxon>
        <taxon>Agaricomycotina</taxon>
        <taxon>Agaricomycetes</taxon>
        <taxon>Agaricomycetidae</taxon>
        <taxon>Jaapiales</taxon>
        <taxon>Jaapiaceae</taxon>
        <taxon>Jaapia</taxon>
    </lineage>
</organism>
<dbReference type="GO" id="GO:0005525">
    <property type="term" value="F:GTP binding"/>
    <property type="evidence" value="ECO:0007669"/>
    <property type="project" value="UniProtKB-KW"/>
</dbReference>
<dbReference type="AlphaFoldDB" id="A0A067Q5R6"/>
<sequence length="632" mass="70255">MVLGFRRRSSAKAPPPPSPIRASPSLPQLNSQGIPWPEILVDMASIRQAPPNERPRQGAVKTSLTSSEGAPIPFHKPFRDSPGQSPNGKAGGISSLYMAPSPPSAFTNFKNGLMSRKTKPVQRKPRMPPTFNLMVCGGQGTGKTSLLRLLLDTADISPSATNDQRVALDRFLRGKPKRTQTIQTACVEICESRFDRILLSVVDTPGLDFREGRELKLDRQVTGIVKYIDTQYADTMNEESKVERQGKGDAHIHLCIYMVDPSSVIEASARRAQSSLPTRTRSETTITYHPQDLASASDDDSEDEDDKVEKLTMSPAELRVIRRLSTRVNVLPVVAFADSLTDEKLLAVKKAIRRDLREAGLNFGVFGEAMDDGETSDKEDGPIKRRHDAPKENGKGEGHITPKESDDEDEGYGHEDEEVGERRSRSVIKLRAARSPKPRRSHSRSRLEMTDDETDREPLSPDMTDKESIARVRFSAHVVANTDLTALMPFAVIAPEHVSRHRRALHASRSEHDHSVAASEDGRSVSVCDSLASPTIGSSMSVRMPYLDGPPEDLKGVFTRRFRWGTVDVLNPEHCDFAALRTAVLSTHIKVLKIHTREVLYEKYRTEKLLARRATRNITEGQTKRLFQDLGL</sequence>
<comment type="similarity">
    <text evidence="1">Belongs to the TRAFAC class TrmE-Era-EngA-EngB-Septin-like GTPase superfamily. Septin GTPase family.</text>
</comment>
<evidence type="ECO:0000313" key="4">
    <source>
        <dbReference type="EMBL" id="KDQ62339.1"/>
    </source>
</evidence>
<feature type="region of interest" description="Disordered" evidence="2">
    <location>
        <begin position="367"/>
        <end position="463"/>
    </location>
</feature>
<proteinExistence type="inferred from homology"/>
<dbReference type="PANTHER" id="PTHR18884">
    <property type="entry name" value="SEPTIN"/>
    <property type="match status" value="1"/>
</dbReference>
<dbReference type="InterPro" id="IPR027417">
    <property type="entry name" value="P-loop_NTPase"/>
</dbReference>
<protein>
    <recommendedName>
        <fullName evidence="3">Septin-type G domain-containing protein</fullName>
    </recommendedName>
</protein>
<dbReference type="PROSITE" id="PS51719">
    <property type="entry name" value="G_SEPTIN"/>
    <property type="match status" value="1"/>
</dbReference>
<evidence type="ECO:0000313" key="5">
    <source>
        <dbReference type="Proteomes" id="UP000027265"/>
    </source>
</evidence>